<reference evidence="15 16" key="1">
    <citation type="submission" date="2017-12" db="EMBL/GenBank/DDBJ databases">
        <title>Genome Sequence of a Multidrug-Resistant Candida haemulonii Isolate from a Patient with Chronic Leg Ulcers in Israel.</title>
        <authorList>
            <person name="Chow N.A."/>
            <person name="Gade L."/>
            <person name="Batra D."/>
            <person name="Rowe L.A."/>
            <person name="Ben-Ami R."/>
            <person name="Loparev V.N."/>
            <person name="Litvintseva A.P."/>
        </authorList>
    </citation>
    <scope>NUCLEOTIDE SEQUENCE [LARGE SCALE GENOMIC DNA]</scope>
    <source>
        <strain evidence="15 16">B11899</strain>
    </source>
</reference>
<dbReference type="PANTHER" id="PTHR22762">
    <property type="entry name" value="ALPHA-GLUCOSIDASE"/>
    <property type="match status" value="1"/>
</dbReference>
<feature type="domain" description="Glycoside hydrolase family 31 N-terminal" evidence="13">
    <location>
        <begin position="84"/>
        <end position="311"/>
    </location>
</feature>
<dbReference type="GO" id="GO:0005975">
    <property type="term" value="P:carbohydrate metabolic process"/>
    <property type="evidence" value="ECO:0007669"/>
    <property type="project" value="InterPro"/>
</dbReference>
<dbReference type="InterPro" id="IPR017853">
    <property type="entry name" value="GH"/>
</dbReference>
<dbReference type="InterPro" id="IPR000322">
    <property type="entry name" value="Glyco_hydro_31_TIM"/>
</dbReference>
<evidence type="ECO:0000313" key="15">
    <source>
        <dbReference type="EMBL" id="PVH23219.1"/>
    </source>
</evidence>
<dbReference type="PANTHER" id="PTHR22762:SF54">
    <property type="entry name" value="BCDNA.GH04962"/>
    <property type="match status" value="1"/>
</dbReference>
<proteinExistence type="inferred from homology"/>
<feature type="domain" description="Glycosyl hydrolase family 31 C-terminal" evidence="14">
    <location>
        <begin position="695"/>
        <end position="789"/>
    </location>
</feature>
<dbReference type="Gene3D" id="2.60.40.1760">
    <property type="entry name" value="glycosyl hydrolase (family 31)"/>
    <property type="match status" value="1"/>
</dbReference>
<feature type="domain" description="Glycoside hydrolase family 31 TIM barrel" evidence="12">
    <location>
        <begin position="357"/>
        <end position="687"/>
    </location>
</feature>
<evidence type="ECO:0000256" key="2">
    <source>
        <dbReference type="ARBA" id="ARBA00004833"/>
    </source>
</evidence>
<evidence type="ECO:0000259" key="12">
    <source>
        <dbReference type="Pfam" id="PF01055"/>
    </source>
</evidence>
<dbReference type="InterPro" id="IPR013780">
    <property type="entry name" value="Glyco_hydro_b"/>
</dbReference>
<dbReference type="Gene3D" id="2.60.40.1180">
    <property type="entry name" value="Golgi alpha-mannosidase II"/>
    <property type="match status" value="2"/>
</dbReference>
<dbReference type="GO" id="GO:0006491">
    <property type="term" value="P:N-glycan processing"/>
    <property type="evidence" value="ECO:0007669"/>
    <property type="project" value="TreeGrafter"/>
</dbReference>
<evidence type="ECO:0000256" key="3">
    <source>
        <dbReference type="ARBA" id="ARBA00007806"/>
    </source>
</evidence>
<evidence type="ECO:0000256" key="10">
    <source>
        <dbReference type="RuleBase" id="RU361185"/>
    </source>
</evidence>
<evidence type="ECO:0000256" key="9">
    <source>
        <dbReference type="ARBA" id="ARBA00042895"/>
    </source>
</evidence>
<comment type="pathway">
    <text evidence="2">Glycan metabolism; N-glycan metabolism.</text>
</comment>
<dbReference type="Gene3D" id="3.20.20.80">
    <property type="entry name" value="Glycosidases"/>
    <property type="match status" value="1"/>
</dbReference>
<evidence type="ECO:0000256" key="6">
    <source>
        <dbReference type="ARBA" id="ARBA00022824"/>
    </source>
</evidence>
<evidence type="ECO:0000259" key="13">
    <source>
        <dbReference type="Pfam" id="PF13802"/>
    </source>
</evidence>
<dbReference type="InterPro" id="IPR011013">
    <property type="entry name" value="Gal_mutarotase_sf_dom"/>
</dbReference>
<protein>
    <recommendedName>
        <fullName evidence="9">Glucosidase II subunit alpha</fullName>
    </recommendedName>
</protein>
<evidence type="ECO:0000256" key="11">
    <source>
        <dbReference type="SAM" id="SignalP"/>
    </source>
</evidence>
<keyword evidence="5 10" id="KW-0378">Hydrolase</keyword>
<keyword evidence="16" id="KW-1185">Reference proteome</keyword>
<evidence type="ECO:0000256" key="7">
    <source>
        <dbReference type="ARBA" id="ARBA00023180"/>
    </source>
</evidence>
<dbReference type="GeneID" id="37008279"/>
<dbReference type="STRING" id="45357.A0A2V1AZX5"/>
<evidence type="ECO:0000256" key="5">
    <source>
        <dbReference type="ARBA" id="ARBA00022801"/>
    </source>
</evidence>
<comment type="subcellular location">
    <subcellularLocation>
        <location evidence="1">Endoplasmic reticulum</location>
    </subcellularLocation>
</comment>
<feature type="signal peptide" evidence="11">
    <location>
        <begin position="1"/>
        <end position="18"/>
    </location>
</feature>
<dbReference type="GO" id="GO:0090599">
    <property type="term" value="F:alpha-glucosidase activity"/>
    <property type="evidence" value="ECO:0007669"/>
    <property type="project" value="TreeGrafter"/>
</dbReference>
<dbReference type="InterPro" id="IPR048395">
    <property type="entry name" value="Glyco_hydro_31_C"/>
</dbReference>
<dbReference type="SUPFAM" id="SSF51445">
    <property type="entry name" value="(Trans)glycosidases"/>
    <property type="match status" value="1"/>
</dbReference>
<keyword evidence="8 10" id="KW-0326">Glycosidase</keyword>
<keyword evidence="7" id="KW-0325">Glycoprotein</keyword>
<dbReference type="SUPFAM" id="SSF74650">
    <property type="entry name" value="Galactose mutarotase-like"/>
    <property type="match status" value="1"/>
</dbReference>
<dbReference type="RefSeq" id="XP_025344159.1">
    <property type="nucleotide sequence ID" value="XM_025486609.1"/>
</dbReference>
<dbReference type="Pfam" id="PF01055">
    <property type="entry name" value="Glyco_hydro_31_2nd"/>
    <property type="match status" value="1"/>
</dbReference>
<evidence type="ECO:0000313" key="16">
    <source>
        <dbReference type="Proteomes" id="UP000244309"/>
    </source>
</evidence>
<accession>A0A2V1AZX5</accession>
<dbReference type="AlphaFoldDB" id="A0A2V1AZX5"/>
<dbReference type="Pfam" id="PF21365">
    <property type="entry name" value="Glyco_hydro_31_3rd"/>
    <property type="match status" value="1"/>
</dbReference>
<dbReference type="Proteomes" id="UP000244309">
    <property type="component" value="Unassembled WGS sequence"/>
</dbReference>
<evidence type="ECO:0000256" key="8">
    <source>
        <dbReference type="ARBA" id="ARBA00023295"/>
    </source>
</evidence>
<sequence length="930" mass="106374">MQGFNLLILSCLWLQAWAAKDNLFKNCDQSGFCSRNRHYRRQVEASGQHVPYFVDPQSLEVLEDQKIEGTILKKLESNELVWLPFELSLLKGDNVRFKIDEDRSGVNVKGVNTKRYDETAQAIFDAPETGKYDSLKDKVKITKESVTLTYGTDGQYKAVLDLNSVILTVFYKGEAQISFNSKQLLNFEHYRTEKTNGLHTHSELESTFDMFHDSFEDAKEDTRKLGPESVAGDIVFHEFQHVYGIPEHPDKLSLKETTDTQWPYRLFNVDIFEYYSDSRMPMYGSIPIMVATKPEVSVGVLWMNSADTYVDVKKNSKPKDVSTHWISEAGVLDLVISVGEKPDSINQNLGRLTGYVALPQLFALGYHQCRWNYNDEDDVLDISSKFDEHGMPYDTIWLDVDYTDQRKYFTWHPDAFPDPAGMSRKLDHTGRNLVILLDPHFKLGYEVSDEVDRREITQRDANNATYKRHCWPGESLWIDSLNPSAQVYWDKLHEYSKDNKVFGEAENIHIWNDMSEPSVFDGPETSAHKDNLHYGGWEHRSLHNLVGKSFHELTYKSLVKRYQDKTRQRPFILTRSFFAGSQRTAAFWTGDNMAKWEYLQTSIPMMLTSSVVNMPFSGSDVGGFFGDPSSELLTRWYQTGMWYPFFRAHAHHDSKRREPWVAGEPFSGYMRDALRLRYALLPAFYTAFYESSTNGAPVIRPLFYSNPENTEAYGIDDQFFLGNTGLMVKPVTEKNTRNVQVYIPDTGIYYDYTSGVPHPKAVSVSSPGYIKRGVELGDIPMYLKGGSILPRKDRYRRSSKLMHNDPYHLVVALDKKGDAQGLFYLDDEESFKYKDGDFAVAAFEATDGTIKGSLFVGNAKFTEDLERIFIEKITILGAGDVSSAQVSQNGKKFKASIVKHEGHIEIVGIKIQIDKDWSVKLQTAAAHDEL</sequence>
<dbReference type="GO" id="GO:0017177">
    <property type="term" value="C:glucosidase II complex"/>
    <property type="evidence" value="ECO:0007669"/>
    <property type="project" value="TreeGrafter"/>
</dbReference>
<evidence type="ECO:0000259" key="14">
    <source>
        <dbReference type="Pfam" id="PF21365"/>
    </source>
</evidence>
<comment type="similarity">
    <text evidence="3 10">Belongs to the glycosyl hydrolase 31 family.</text>
</comment>
<dbReference type="OrthoDB" id="1334205at2759"/>
<keyword evidence="6" id="KW-0256">Endoplasmic reticulum</keyword>
<organism evidence="15 16">
    <name type="scientific">Candidozyma haemuli</name>
    <dbReference type="NCBI Taxonomy" id="45357"/>
    <lineage>
        <taxon>Eukaryota</taxon>
        <taxon>Fungi</taxon>
        <taxon>Dikarya</taxon>
        <taxon>Ascomycota</taxon>
        <taxon>Saccharomycotina</taxon>
        <taxon>Pichiomycetes</taxon>
        <taxon>Metschnikowiaceae</taxon>
        <taxon>Candidozyma</taxon>
    </lineage>
</organism>
<evidence type="ECO:0000256" key="1">
    <source>
        <dbReference type="ARBA" id="ARBA00004240"/>
    </source>
</evidence>
<name>A0A2V1AZX5_9ASCO</name>
<dbReference type="InterPro" id="IPR025887">
    <property type="entry name" value="Glyco_hydro_31_N_dom"/>
</dbReference>
<dbReference type="SUPFAM" id="SSF51011">
    <property type="entry name" value="Glycosyl hydrolase domain"/>
    <property type="match status" value="1"/>
</dbReference>
<keyword evidence="4 11" id="KW-0732">Signal</keyword>
<evidence type="ECO:0000256" key="4">
    <source>
        <dbReference type="ARBA" id="ARBA00022729"/>
    </source>
</evidence>
<dbReference type="Pfam" id="PF13802">
    <property type="entry name" value="Gal_mutarotas_2"/>
    <property type="match status" value="1"/>
</dbReference>
<dbReference type="EMBL" id="PKFO01000010">
    <property type="protein sequence ID" value="PVH23219.1"/>
    <property type="molecule type" value="Genomic_DNA"/>
</dbReference>
<dbReference type="CDD" id="cd14752">
    <property type="entry name" value="GH31_N"/>
    <property type="match status" value="1"/>
</dbReference>
<gene>
    <name evidence="15" type="ORF">CXQ85_002948</name>
</gene>
<feature type="chain" id="PRO_5016113787" description="Glucosidase II subunit alpha" evidence="11">
    <location>
        <begin position="19"/>
        <end position="930"/>
    </location>
</feature>
<dbReference type="CDD" id="cd06603">
    <property type="entry name" value="GH31_GANC_GANAB_alpha"/>
    <property type="match status" value="1"/>
</dbReference>
<dbReference type="GO" id="GO:0030246">
    <property type="term" value="F:carbohydrate binding"/>
    <property type="evidence" value="ECO:0007669"/>
    <property type="project" value="InterPro"/>
</dbReference>
<comment type="caution">
    <text evidence="15">The sequence shown here is derived from an EMBL/GenBank/DDBJ whole genome shotgun (WGS) entry which is preliminary data.</text>
</comment>
<dbReference type="VEuPathDB" id="FungiDB:CXQ85_002948"/>